<dbReference type="InterPro" id="IPR021678">
    <property type="entry name" value="DUF3263"/>
</dbReference>
<gene>
    <name evidence="2" type="ORF">ACFPIJ_24605</name>
</gene>
<dbReference type="Proteomes" id="UP001595912">
    <property type="component" value="Unassembled WGS sequence"/>
</dbReference>
<accession>A0ABV9W177</accession>
<evidence type="ECO:0000313" key="2">
    <source>
        <dbReference type="EMBL" id="MFC5001007.1"/>
    </source>
</evidence>
<reference evidence="3" key="1">
    <citation type="journal article" date="2019" name="Int. J. Syst. Evol. Microbiol.">
        <title>The Global Catalogue of Microorganisms (GCM) 10K type strain sequencing project: providing services to taxonomists for standard genome sequencing and annotation.</title>
        <authorList>
            <consortium name="The Broad Institute Genomics Platform"/>
            <consortium name="The Broad Institute Genome Sequencing Center for Infectious Disease"/>
            <person name="Wu L."/>
            <person name="Ma J."/>
        </authorList>
    </citation>
    <scope>NUCLEOTIDE SEQUENCE [LARGE SCALE GENOMIC DNA]</scope>
    <source>
        <strain evidence="3">CGMCC 4.7152</strain>
    </source>
</reference>
<dbReference type="Pfam" id="PF11662">
    <property type="entry name" value="DUF3263"/>
    <property type="match status" value="1"/>
</dbReference>
<evidence type="ECO:0000256" key="1">
    <source>
        <dbReference type="SAM" id="MobiDB-lite"/>
    </source>
</evidence>
<evidence type="ECO:0000313" key="3">
    <source>
        <dbReference type="Proteomes" id="UP001595912"/>
    </source>
</evidence>
<proteinExistence type="predicted"/>
<name>A0ABV9W177_9ACTN</name>
<protein>
    <submittedName>
        <fullName evidence="2">DUF3263 domain-containing protein</fullName>
    </submittedName>
</protein>
<feature type="region of interest" description="Disordered" evidence="1">
    <location>
        <begin position="1"/>
        <end position="65"/>
    </location>
</feature>
<dbReference type="RefSeq" id="WP_380117575.1">
    <property type="nucleotide sequence ID" value="NZ_JBHSIU010000028.1"/>
</dbReference>
<dbReference type="EMBL" id="JBHSIU010000028">
    <property type="protein sequence ID" value="MFC5001007.1"/>
    <property type="molecule type" value="Genomic_DNA"/>
</dbReference>
<comment type="caution">
    <text evidence="2">The sequence shown here is derived from an EMBL/GenBank/DDBJ whole genome shotgun (WGS) entry which is preliminary data.</text>
</comment>
<organism evidence="2 3">
    <name type="scientific">Dactylosporangium cerinum</name>
    <dbReference type="NCBI Taxonomy" id="1434730"/>
    <lineage>
        <taxon>Bacteria</taxon>
        <taxon>Bacillati</taxon>
        <taxon>Actinomycetota</taxon>
        <taxon>Actinomycetes</taxon>
        <taxon>Micromonosporales</taxon>
        <taxon>Micromonosporaceae</taxon>
        <taxon>Dactylosporangium</taxon>
    </lineage>
</organism>
<sequence length="133" mass="14813">MKRDDLAAARVPTQPSPPPAQDPDDFVDTDLAADPGDADPGDADLGDGEAPDVAAAEEPPDLDDRSKRILDFERQWWRQAGAKEQAVRDTFNLSATRYYQLLNALLDDPLALAHDPVVVQRLRRLRASRSRRR</sequence>
<keyword evidence="3" id="KW-1185">Reference proteome</keyword>
<feature type="compositionally biased region" description="Acidic residues" evidence="1">
    <location>
        <begin position="36"/>
        <end position="50"/>
    </location>
</feature>